<proteinExistence type="predicted"/>
<evidence type="ECO:0000313" key="2">
    <source>
        <dbReference type="Proteomes" id="UP000182334"/>
    </source>
</evidence>
<gene>
    <name evidence="1" type="ORF">SAMEA4029010_CIC11G00000003903</name>
</gene>
<name>A0A1L0DNV5_9ASCO</name>
<dbReference type="OrthoDB" id="4074293at2759"/>
<dbReference type="AlphaFoldDB" id="A0A1L0DNV5"/>
<dbReference type="EMBL" id="LT635761">
    <property type="protein sequence ID" value="SGZ57536.1"/>
    <property type="molecule type" value="Genomic_DNA"/>
</dbReference>
<protein>
    <submittedName>
        <fullName evidence="1">CIC11C00000003903</fullName>
    </submittedName>
</protein>
<reference evidence="1 2" key="1">
    <citation type="submission" date="2016-10" db="EMBL/GenBank/DDBJ databases">
        <authorList>
            <person name="de Groot N.N."/>
        </authorList>
    </citation>
    <scope>NUCLEOTIDE SEQUENCE [LARGE SCALE GENOMIC DNA]</scope>
    <source>
        <strain evidence="1 2">CBS 141442</strain>
    </source>
</reference>
<sequence>MFTKSATPATPVTRPKSHINESVRWVKEWYSPLEYSTGAAPNLKLKGWVKKTGGDQDDAIAISSDVLNLEKAKYLKEPVVSEEVVEEKPVDENANSDLKLALSMDKKEDQISSLSGLGM</sequence>
<keyword evidence="2" id="KW-1185">Reference proteome</keyword>
<dbReference type="Proteomes" id="UP000182334">
    <property type="component" value="Chromosome VI"/>
</dbReference>
<accession>A0A1L0DNV5</accession>
<organism evidence="1 2">
    <name type="scientific">Sungouiella intermedia</name>
    <dbReference type="NCBI Taxonomy" id="45354"/>
    <lineage>
        <taxon>Eukaryota</taxon>
        <taxon>Fungi</taxon>
        <taxon>Dikarya</taxon>
        <taxon>Ascomycota</taxon>
        <taxon>Saccharomycotina</taxon>
        <taxon>Pichiomycetes</taxon>
        <taxon>Metschnikowiaceae</taxon>
        <taxon>Sungouiella</taxon>
    </lineage>
</organism>
<evidence type="ECO:0000313" key="1">
    <source>
        <dbReference type="EMBL" id="SGZ57536.1"/>
    </source>
</evidence>